<evidence type="ECO:0000313" key="2">
    <source>
        <dbReference type="EMBL" id="SOC21452.1"/>
    </source>
</evidence>
<dbReference type="AlphaFoldDB" id="A0A285THC9"/>
<feature type="signal peptide" evidence="1">
    <location>
        <begin position="1"/>
        <end position="26"/>
    </location>
</feature>
<dbReference type="Proteomes" id="UP000219068">
    <property type="component" value="Unassembled WGS sequence"/>
</dbReference>
<feature type="chain" id="PRO_5012154019" description="CEL-III C-terminal domain-containing protein" evidence="1">
    <location>
        <begin position="27"/>
        <end position="274"/>
    </location>
</feature>
<keyword evidence="1" id="KW-0732">Signal</keyword>
<gene>
    <name evidence="2" type="ORF">SAMN05428964_103407</name>
</gene>
<dbReference type="EMBL" id="OBMM01000003">
    <property type="protein sequence ID" value="SOC21452.1"/>
    <property type="molecule type" value="Genomic_DNA"/>
</dbReference>
<sequence length="274" mass="30668">MRKWFSNMSRKFVVALLLSSSFMMMAPPAISQDFIYRHRTTGTDRLVELCDLPWGGKLRSGDQVSAYLASELDYGEVCSSQVRTCKGKQLSGSFEYPSCSVLGLENYDLVRTNDVPNGTFHTVGCSVYENTDRKETYKRDDGSEFVVDAGAGSRVYRYGNNQHLENNVCVANSRTVPISHGTRYDTWNGTKWVVSNVTCASGYVRSGNSCIRKTGTWVATSWGYTTAPHCYYDTGHSTHWYGSPTKACYVGEQCFVLQVEPKSDSDKPHLFTCQ</sequence>
<reference evidence="2 3" key="1">
    <citation type="submission" date="2017-08" db="EMBL/GenBank/DDBJ databases">
        <authorList>
            <person name="de Groot N.N."/>
        </authorList>
    </citation>
    <scope>NUCLEOTIDE SEQUENCE [LARGE SCALE GENOMIC DNA]</scope>
    <source>
        <strain evidence="2 3">USBA 78</strain>
    </source>
</reference>
<name>A0A285THC9_9PROT</name>
<accession>A0A285THC9</accession>
<evidence type="ECO:0008006" key="4">
    <source>
        <dbReference type="Google" id="ProtNLM"/>
    </source>
</evidence>
<proteinExistence type="predicted"/>
<evidence type="ECO:0000256" key="1">
    <source>
        <dbReference type="SAM" id="SignalP"/>
    </source>
</evidence>
<protein>
    <recommendedName>
        <fullName evidence="4">CEL-III C-terminal domain-containing protein</fullName>
    </recommendedName>
</protein>
<evidence type="ECO:0000313" key="3">
    <source>
        <dbReference type="Proteomes" id="UP000219068"/>
    </source>
</evidence>
<organism evidence="2 3">
    <name type="scientific">Thalassospira xiamenensis</name>
    <dbReference type="NCBI Taxonomy" id="220697"/>
    <lineage>
        <taxon>Bacteria</taxon>
        <taxon>Pseudomonadati</taxon>
        <taxon>Pseudomonadota</taxon>
        <taxon>Alphaproteobacteria</taxon>
        <taxon>Rhodospirillales</taxon>
        <taxon>Thalassospiraceae</taxon>
        <taxon>Thalassospira</taxon>
    </lineage>
</organism>